<dbReference type="Proteomes" id="UP001271007">
    <property type="component" value="Unassembled WGS sequence"/>
</dbReference>
<name>A0AAJ0GGN8_9PEZI</name>
<feature type="region of interest" description="Disordered" evidence="1">
    <location>
        <begin position="1"/>
        <end position="163"/>
    </location>
</feature>
<feature type="compositionally biased region" description="Polar residues" evidence="1">
    <location>
        <begin position="590"/>
        <end position="600"/>
    </location>
</feature>
<reference evidence="2" key="1">
    <citation type="submission" date="2023-04" db="EMBL/GenBank/DDBJ databases">
        <title>Black Yeasts Isolated from many extreme environments.</title>
        <authorList>
            <person name="Coleine C."/>
            <person name="Stajich J.E."/>
            <person name="Selbmann L."/>
        </authorList>
    </citation>
    <scope>NUCLEOTIDE SEQUENCE</scope>
    <source>
        <strain evidence="2">CCFEE 5312</strain>
    </source>
</reference>
<feature type="compositionally biased region" description="Basic and acidic residues" evidence="1">
    <location>
        <begin position="479"/>
        <end position="497"/>
    </location>
</feature>
<feature type="compositionally biased region" description="Basic and acidic residues" evidence="1">
    <location>
        <begin position="134"/>
        <end position="149"/>
    </location>
</feature>
<feature type="compositionally biased region" description="Polar residues" evidence="1">
    <location>
        <begin position="644"/>
        <end position="676"/>
    </location>
</feature>
<keyword evidence="3" id="KW-1185">Reference proteome</keyword>
<feature type="compositionally biased region" description="Basic and acidic residues" evidence="1">
    <location>
        <begin position="351"/>
        <end position="364"/>
    </location>
</feature>
<evidence type="ECO:0000256" key="1">
    <source>
        <dbReference type="SAM" id="MobiDB-lite"/>
    </source>
</evidence>
<feature type="compositionally biased region" description="Basic and acidic residues" evidence="1">
    <location>
        <begin position="572"/>
        <end position="589"/>
    </location>
</feature>
<dbReference type="EMBL" id="JAWDJX010000004">
    <property type="protein sequence ID" value="KAK3057170.1"/>
    <property type="molecule type" value="Genomic_DNA"/>
</dbReference>
<feature type="compositionally biased region" description="Basic and acidic residues" evidence="1">
    <location>
        <begin position="694"/>
        <end position="704"/>
    </location>
</feature>
<feature type="compositionally biased region" description="Polar residues" evidence="1">
    <location>
        <begin position="784"/>
        <end position="809"/>
    </location>
</feature>
<feature type="compositionally biased region" description="Polar residues" evidence="1">
    <location>
        <begin position="105"/>
        <end position="129"/>
    </location>
</feature>
<feature type="region of interest" description="Disordered" evidence="1">
    <location>
        <begin position="473"/>
        <end position="514"/>
    </location>
</feature>
<protein>
    <submittedName>
        <fullName evidence="2">Uncharacterized protein</fullName>
    </submittedName>
</protein>
<proteinExistence type="predicted"/>
<feature type="region of interest" description="Disordered" evidence="1">
    <location>
        <begin position="781"/>
        <end position="815"/>
    </location>
</feature>
<feature type="compositionally biased region" description="Acidic residues" evidence="1">
    <location>
        <begin position="447"/>
        <end position="458"/>
    </location>
</feature>
<feature type="compositionally biased region" description="Basic residues" evidence="1">
    <location>
        <begin position="390"/>
        <end position="399"/>
    </location>
</feature>
<gene>
    <name evidence="2" type="ORF">LTR09_002209</name>
</gene>
<feature type="region of interest" description="Disordered" evidence="1">
    <location>
        <begin position="535"/>
        <end position="747"/>
    </location>
</feature>
<evidence type="ECO:0000313" key="2">
    <source>
        <dbReference type="EMBL" id="KAK3057170.1"/>
    </source>
</evidence>
<feature type="compositionally biased region" description="Polar residues" evidence="1">
    <location>
        <begin position="269"/>
        <end position="283"/>
    </location>
</feature>
<accession>A0AAJ0GGN8</accession>
<feature type="compositionally biased region" description="Basic and acidic residues" evidence="1">
    <location>
        <begin position="250"/>
        <end position="268"/>
    </location>
</feature>
<dbReference type="AlphaFoldDB" id="A0AAJ0GGN8"/>
<feature type="compositionally biased region" description="Acidic residues" evidence="1">
    <location>
        <begin position="330"/>
        <end position="349"/>
    </location>
</feature>
<comment type="caution">
    <text evidence="2">The sequence shown here is derived from an EMBL/GenBank/DDBJ whole genome shotgun (WGS) entry which is preliminary data.</text>
</comment>
<feature type="compositionally biased region" description="Basic and acidic residues" evidence="1">
    <location>
        <begin position="284"/>
        <end position="304"/>
    </location>
</feature>
<evidence type="ECO:0000313" key="3">
    <source>
        <dbReference type="Proteomes" id="UP001271007"/>
    </source>
</evidence>
<organism evidence="2 3">
    <name type="scientific">Extremus antarcticus</name>
    <dbReference type="NCBI Taxonomy" id="702011"/>
    <lineage>
        <taxon>Eukaryota</taxon>
        <taxon>Fungi</taxon>
        <taxon>Dikarya</taxon>
        <taxon>Ascomycota</taxon>
        <taxon>Pezizomycotina</taxon>
        <taxon>Dothideomycetes</taxon>
        <taxon>Dothideomycetidae</taxon>
        <taxon>Mycosphaerellales</taxon>
        <taxon>Extremaceae</taxon>
        <taxon>Extremus</taxon>
    </lineage>
</organism>
<feature type="compositionally biased region" description="Basic and acidic residues" evidence="1">
    <location>
        <begin position="412"/>
        <end position="423"/>
    </location>
</feature>
<sequence length="1011" mass="111027">MDADDPGNGSPWRIKVTVEAEPKDGSSPAKRVTRTTKVPLKGGNSSSPAKRSASKKAIADDETEREIRRPQRKRKGTPIRRSATRSQDVDSEPVDEWTQPAGQIEMSQKLQEEMSSPNKRRSSGGQSYQAVVPARERVQRSRANRDHQIEVQQQLSSEKSDYEVEEHLVHDNLQSDMTVANEDFTMVSVDTLQSMKPNTSLVDTSGIDKSAASVSYMPSSPPQARSHAAAYQPNSVRYPNIEGQAKAAKLSRDVSDDSRHESGTRESSNRAARQSHPTPVSNDRFNEEPSEWQRERQAVNREIEGASTGQVIVIDDETEAGAEYSRESSDIEEEGGIDVNPDDDLDIWAEEASRSLDDDIEPSHRMPANRPESRPPQLEDLFSDQALKPPRPKIPRTWRRTSGAGFAYSDSPAHEVVESRKPSATDTGGEGAGSRSSAGVLTPPESSDSDFDQQHEVDEDVVDYDISLTQPDAAATQLHNEHREPEDRGMQVTRKEANSPLPGLSISPGGDDTGVFWQSNLPKVFRNPARTRVAQKQKAMDLSELLNLDKTETPAASSTPKKAIDAPNGKHGAGDQVRHQLRGVVDHHGSSTAHDSQDNIVSGRRNLLRSSKVGDDTQTSSDSQTTKEKRVPRKYVSRRERNISAKTEITIGHSSTQDSTVDSFSSKASDQRQILQEMSRAPANTRASHLRKQRQGEDAEKDGGDVGAQSHISEIAGDDYQGSSVHSDTGLEASIPEEEQPSRSYEEHLNIESPQKIRVKFNDSISSSGLLAPKRTYPPLFDNRSASSNATKQAGSRPSTTVVSKTPTAPTELGQPGILARLSSTIWSAVPAEPVYSASLRARIRSRYGVLSDQHPWTMAHMRTLHRLLNSCTSNKSDSIVPRTGPLPYALESLVGKNLRCVTEFRWVFTEQHAHVVDAFMQVLVPAHYIESMRCGEVDFIGDSEAKKYRGLIQGRHGDDLVFSDFFGLMSPKGTIGRDFVVKALGNCVCANIITAEKEAAEAAALKPLCP</sequence>
<feature type="region of interest" description="Disordered" evidence="1">
    <location>
        <begin position="212"/>
        <end position="458"/>
    </location>
</feature>